<evidence type="ECO:0000313" key="2">
    <source>
        <dbReference type="Proteomes" id="UP000463871"/>
    </source>
</evidence>
<dbReference type="RefSeq" id="WP_161507143.1">
    <property type="nucleotide sequence ID" value="NZ_CAWPID010000001.1"/>
</dbReference>
<sequence length="811" mass="92231">MAVSEHSHLKPIINTYCMKNPADEYELVAMWNELFCALSSKIDGVFIFADEMGKMLDHINKNKGDMHVFQEIGERVTRMDFPVLFLGLLHQTFSEYAKGRGSKKEEEWAKIQGRYCDLLYNVTTDETVSIISSSIKSDIEPNEYQKELVERVVDALGCDNARKSIVSPRLIATAPLHPLTAIILGPLAKRSFSQNERSTFGFLNSNEPASFNLFLKSTTDVNARYSLAHLWDYLDANLQFVITNSRDGRGWMMASDIIQRIERLVGSNGITADSIRLVKTIAIINLFGRAALVFANESVLSAAMQCSYQELTDMIGLLSALSVVTYRKHQNSWEIFEGSDININELLSKMLSQVDSDSKVIESLDYSEYVMAKGHYHESGTIRWVKQSVIFDLDGVEGVVKRAKREGAFGCFVVVLDPHVTDKELRETVLKREREDLALMTTSHSEDIIELARDVYALELIKHDKVISTALQADRVAAKEFEYRYIYTQNLLREKISLVFRNAIWVTKTENDKKFYQISFLAKCMADDIYKYTPKIHNEIINRNKISASAVSATKKLLEAMINHGSVAGLGIDGFPPEKAIYMSLLRDTGLHWQAKDNCWSWLQDHSTLKDECLKEMFSAITEHLRSKKGEFISIADIRDIWTEEPYGITKGVFPILFMAYSFALRSQIAFYEKAISSELEYLPEVDVEYAYKLQKSPEDLAIKYFEVSNGEQDWLNKLAAISSELSGRKINPNFIEISTPLVTIIHGQLNWVKHIHTYEGVDSDLNKVCRNVRDVLLRANDPLRLLIVDLPHALDPDCKLNDEADIPHLI</sequence>
<accession>A0AAE6SI94</accession>
<dbReference type="AlphaFoldDB" id="A0AAE6SI94"/>
<dbReference type="EMBL" id="CP047962">
    <property type="protein sequence ID" value="QHQ51156.1"/>
    <property type="molecule type" value="Genomic_DNA"/>
</dbReference>
<name>A0AAE6SI94_AERME</name>
<gene>
    <name evidence="1" type="ORF">GWI30_09865</name>
</gene>
<evidence type="ECO:0000313" key="1">
    <source>
        <dbReference type="EMBL" id="QHQ51156.1"/>
    </source>
</evidence>
<protein>
    <submittedName>
        <fullName evidence="1">Uncharacterized protein</fullName>
    </submittedName>
</protein>
<proteinExistence type="predicted"/>
<dbReference type="Proteomes" id="UP000463871">
    <property type="component" value="Chromosome"/>
</dbReference>
<reference evidence="1 2" key="1">
    <citation type="submission" date="2020-01" db="EMBL/GenBank/DDBJ databases">
        <title>Complete genome of Aeromonas media MC64.</title>
        <authorList>
            <person name="Cao G."/>
            <person name="Fu J."/>
            <person name="Zhong C."/>
        </authorList>
    </citation>
    <scope>NUCLEOTIDE SEQUENCE [LARGE SCALE GENOMIC DNA]</scope>
    <source>
        <strain evidence="1 2">MC64</strain>
    </source>
</reference>
<organism evidence="1 2">
    <name type="scientific">Aeromonas media</name>
    <dbReference type="NCBI Taxonomy" id="651"/>
    <lineage>
        <taxon>Bacteria</taxon>
        <taxon>Pseudomonadati</taxon>
        <taxon>Pseudomonadota</taxon>
        <taxon>Gammaproteobacteria</taxon>
        <taxon>Aeromonadales</taxon>
        <taxon>Aeromonadaceae</taxon>
        <taxon>Aeromonas</taxon>
    </lineage>
</organism>